<feature type="region of interest" description="Disordered" evidence="2">
    <location>
        <begin position="1"/>
        <end position="25"/>
    </location>
</feature>
<dbReference type="Pfam" id="PF03091">
    <property type="entry name" value="CutA1"/>
    <property type="match status" value="1"/>
</dbReference>
<evidence type="ECO:0000313" key="4">
    <source>
        <dbReference type="Proteomes" id="UP000292235"/>
    </source>
</evidence>
<evidence type="ECO:0000256" key="1">
    <source>
        <dbReference type="ARBA" id="ARBA00010169"/>
    </source>
</evidence>
<name>A0A4P6Q7Z3_9ACTN</name>
<dbReference type="Proteomes" id="UP000292235">
    <property type="component" value="Chromosome"/>
</dbReference>
<comment type="similarity">
    <text evidence="1">Belongs to the CutA family.</text>
</comment>
<reference evidence="3 4" key="1">
    <citation type="submission" date="2019-02" db="EMBL/GenBank/DDBJ databases">
        <authorList>
            <person name="Khodamoradi S."/>
            <person name="Hahnke R.L."/>
            <person name="Kaempfer P."/>
            <person name="Schumann P."/>
            <person name="Rohde M."/>
            <person name="Steinert M."/>
            <person name="Luzhetskyy A."/>
            <person name="Wink J."/>
            <person name="Ruckert C."/>
        </authorList>
    </citation>
    <scope>NUCLEOTIDE SEQUENCE [LARGE SCALE GENOMIC DNA]</scope>
    <source>
        <strain evidence="3 4">M2</strain>
    </source>
</reference>
<dbReference type="AlphaFoldDB" id="A0A4P6Q7Z3"/>
<feature type="compositionally biased region" description="Basic and acidic residues" evidence="2">
    <location>
        <begin position="7"/>
        <end position="25"/>
    </location>
</feature>
<organism evidence="3 4">
    <name type="scientific">Streptomonospora litoralis</name>
    <dbReference type="NCBI Taxonomy" id="2498135"/>
    <lineage>
        <taxon>Bacteria</taxon>
        <taxon>Bacillati</taxon>
        <taxon>Actinomycetota</taxon>
        <taxon>Actinomycetes</taxon>
        <taxon>Streptosporangiales</taxon>
        <taxon>Nocardiopsidaceae</taxon>
        <taxon>Streptomonospora</taxon>
    </lineage>
</organism>
<evidence type="ECO:0000313" key="3">
    <source>
        <dbReference type="EMBL" id="QBI56530.1"/>
    </source>
</evidence>
<dbReference type="SUPFAM" id="SSF54913">
    <property type="entry name" value="GlnB-like"/>
    <property type="match status" value="1"/>
</dbReference>
<dbReference type="GO" id="GO:0005507">
    <property type="term" value="F:copper ion binding"/>
    <property type="evidence" value="ECO:0007669"/>
    <property type="project" value="TreeGrafter"/>
</dbReference>
<accession>A0A4P6Q7Z3</accession>
<dbReference type="PANTHER" id="PTHR23419">
    <property type="entry name" value="DIVALENT CATION TOLERANCE CUTA-RELATED"/>
    <property type="match status" value="1"/>
</dbReference>
<dbReference type="InterPro" id="IPR015867">
    <property type="entry name" value="N-reg_PII/ATP_PRibTrfase_C"/>
</dbReference>
<protein>
    <submittedName>
        <fullName evidence="3">Divalent-cation tolerance protein CutA</fullName>
    </submittedName>
</protein>
<dbReference type="InterPro" id="IPR011322">
    <property type="entry name" value="N-reg_PII-like_a/b"/>
</dbReference>
<proteinExistence type="inferred from homology"/>
<dbReference type="InterPro" id="IPR004323">
    <property type="entry name" value="Ion_tolerance_CutA"/>
</dbReference>
<dbReference type="Gene3D" id="3.30.70.120">
    <property type="match status" value="1"/>
</dbReference>
<keyword evidence="4" id="KW-1185">Reference proteome</keyword>
<dbReference type="GO" id="GO:0010038">
    <property type="term" value="P:response to metal ion"/>
    <property type="evidence" value="ECO:0007669"/>
    <property type="project" value="InterPro"/>
</dbReference>
<gene>
    <name evidence="3" type="primary">cutA</name>
    <name evidence="3" type="ORF">EKD16_23920</name>
</gene>
<dbReference type="OrthoDB" id="37622at2"/>
<dbReference type="RefSeq" id="WP_131101454.1">
    <property type="nucleotide sequence ID" value="NZ_CP036455.1"/>
</dbReference>
<evidence type="ECO:0000256" key="2">
    <source>
        <dbReference type="SAM" id="MobiDB-lite"/>
    </source>
</evidence>
<dbReference type="PANTHER" id="PTHR23419:SF8">
    <property type="entry name" value="FI09726P"/>
    <property type="match status" value="1"/>
</dbReference>
<sequence>MADERDDAGAHVRVETTSDTRESADDLARSVVDRRLVACAQVEAAVTSYYRWEGEICADQEWRVVMKTARDRLGDLVEHLRSVHSYDVPEIIAVPVDGGNPAYLDWLVEETRP</sequence>
<dbReference type="KEGG" id="strr:EKD16_23920"/>
<dbReference type="EMBL" id="CP036455">
    <property type="protein sequence ID" value="QBI56530.1"/>
    <property type="molecule type" value="Genomic_DNA"/>
</dbReference>